<evidence type="ECO:0000256" key="8">
    <source>
        <dbReference type="ARBA" id="ARBA00022801"/>
    </source>
</evidence>
<dbReference type="InParanoid" id="A0A2R6S1F3"/>
<dbReference type="Gene3D" id="3.30.70.270">
    <property type="match status" value="2"/>
</dbReference>
<keyword evidence="3" id="KW-0548">Nucleotidyltransferase</keyword>
<dbReference type="SUPFAM" id="SSF56672">
    <property type="entry name" value="DNA/RNA polymerases"/>
    <property type="match status" value="1"/>
</dbReference>
<evidence type="ECO:0000256" key="14">
    <source>
        <dbReference type="ARBA" id="ARBA00023172"/>
    </source>
</evidence>
<dbReference type="Gramene" id="PSS36078">
    <property type="protein sequence ID" value="PSS36078"/>
    <property type="gene ID" value="CEY00_Acc18720"/>
</dbReference>
<dbReference type="PANTHER" id="PTHR37984:SF5">
    <property type="entry name" value="PROTEIN NYNRIN-LIKE"/>
    <property type="match status" value="1"/>
</dbReference>
<evidence type="ECO:0000256" key="3">
    <source>
        <dbReference type="ARBA" id="ARBA00022695"/>
    </source>
</evidence>
<dbReference type="InterPro" id="IPR050951">
    <property type="entry name" value="Retrovirus_Pol_polyprotein"/>
</dbReference>
<dbReference type="GO" id="GO:0006310">
    <property type="term" value="P:DNA recombination"/>
    <property type="evidence" value="ECO:0007669"/>
    <property type="project" value="UniProtKB-KW"/>
</dbReference>
<dbReference type="GO" id="GO:0004190">
    <property type="term" value="F:aspartic-type endopeptidase activity"/>
    <property type="evidence" value="ECO:0007669"/>
    <property type="project" value="UniProtKB-KW"/>
</dbReference>
<dbReference type="PROSITE" id="PS50878">
    <property type="entry name" value="RT_POL"/>
    <property type="match status" value="1"/>
</dbReference>
<name>A0A2R6S1F3_ACTCC</name>
<dbReference type="InterPro" id="IPR043502">
    <property type="entry name" value="DNA/RNA_pol_sf"/>
</dbReference>
<evidence type="ECO:0000256" key="7">
    <source>
        <dbReference type="ARBA" id="ARBA00022759"/>
    </source>
</evidence>
<evidence type="ECO:0000256" key="15">
    <source>
        <dbReference type="SAM" id="Coils"/>
    </source>
</evidence>
<feature type="compositionally biased region" description="Acidic residues" evidence="16">
    <location>
        <begin position="98"/>
        <end position="118"/>
    </location>
</feature>
<accession>A0A2R6S1F3</accession>
<dbReference type="Pfam" id="PF17921">
    <property type="entry name" value="Integrase_H2C2"/>
    <property type="match status" value="1"/>
</dbReference>
<keyword evidence="15" id="KW-0175">Coiled coil</keyword>
<keyword evidence="4" id="KW-0540">Nuclease</keyword>
<dbReference type="InterPro" id="IPR056924">
    <property type="entry name" value="SH3_Tf2-1"/>
</dbReference>
<feature type="region of interest" description="Disordered" evidence="16">
    <location>
        <begin position="68"/>
        <end position="123"/>
    </location>
</feature>
<dbReference type="FunFam" id="3.30.70.270:FF:000020">
    <property type="entry name" value="Transposon Tf2-6 polyprotein-like Protein"/>
    <property type="match status" value="1"/>
</dbReference>
<keyword evidence="5" id="KW-0479">Metal-binding</keyword>
<dbReference type="GO" id="GO:0003964">
    <property type="term" value="F:RNA-directed DNA polymerase activity"/>
    <property type="evidence" value="ECO:0007669"/>
    <property type="project" value="UniProtKB-KW"/>
</dbReference>
<keyword evidence="10" id="KW-0229">DNA integration</keyword>
<dbReference type="GO" id="GO:0004519">
    <property type="term" value="F:endonuclease activity"/>
    <property type="evidence" value="ECO:0007669"/>
    <property type="project" value="UniProtKB-KW"/>
</dbReference>
<keyword evidence="6" id="KW-0064">Aspartyl protease</keyword>
<keyword evidence="11" id="KW-0695">RNA-directed DNA polymerase</keyword>
<keyword evidence="14" id="KW-0233">DNA recombination</keyword>
<dbReference type="EMBL" id="NKQK01000001">
    <property type="protein sequence ID" value="PSS36078.1"/>
    <property type="molecule type" value="Genomic_DNA"/>
</dbReference>
<keyword evidence="12" id="KW-0239">DNA-directed DNA polymerase</keyword>
<evidence type="ECO:0000256" key="1">
    <source>
        <dbReference type="ARBA" id="ARBA00022670"/>
    </source>
</evidence>
<dbReference type="InterPro" id="IPR041373">
    <property type="entry name" value="RT_RNaseH"/>
</dbReference>
<proteinExistence type="predicted"/>
<dbReference type="Pfam" id="PF17917">
    <property type="entry name" value="RT_RNaseH"/>
    <property type="match status" value="1"/>
</dbReference>
<gene>
    <name evidence="18" type="ORF">CEY00_Acc18720</name>
</gene>
<evidence type="ECO:0000256" key="9">
    <source>
        <dbReference type="ARBA" id="ARBA00022842"/>
    </source>
</evidence>
<dbReference type="SUPFAM" id="SSF54160">
    <property type="entry name" value="Chromo domain-like"/>
    <property type="match status" value="1"/>
</dbReference>
<feature type="domain" description="Reverse transcriptase" evidence="17">
    <location>
        <begin position="184"/>
        <end position="363"/>
    </location>
</feature>
<dbReference type="InterPro" id="IPR043128">
    <property type="entry name" value="Rev_trsase/Diguanyl_cyclase"/>
</dbReference>
<evidence type="ECO:0000256" key="12">
    <source>
        <dbReference type="ARBA" id="ARBA00022932"/>
    </source>
</evidence>
<dbReference type="STRING" id="1590841.A0A2R6S1F3"/>
<evidence type="ECO:0000256" key="6">
    <source>
        <dbReference type="ARBA" id="ARBA00022750"/>
    </source>
</evidence>
<evidence type="ECO:0000256" key="16">
    <source>
        <dbReference type="SAM" id="MobiDB-lite"/>
    </source>
</evidence>
<reference evidence="18 19" key="1">
    <citation type="submission" date="2017-07" db="EMBL/GenBank/DDBJ databases">
        <title>An improved, manually edited Actinidia chinensis var. chinensis (kiwifruit) genome highlights the challenges associated with draft genomes and gene prediction in plants.</title>
        <authorList>
            <person name="Pilkington S."/>
            <person name="Crowhurst R."/>
            <person name="Hilario E."/>
            <person name="Nardozza S."/>
            <person name="Fraser L."/>
            <person name="Peng Y."/>
            <person name="Gunaseelan K."/>
            <person name="Simpson R."/>
            <person name="Tahir J."/>
            <person name="Deroles S."/>
            <person name="Templeton K."/>
            <person name="Luo Z."/>
            <person name="Davy M."/>
            <person name="Cheng C."/>
            <person name="Mcneilage M."/>
            <person name="Scaglione D."/>
            <person name="Liu Y."/>
            <person name="Zhang Q."/>
            <person name="Datson P."/>
            <person name="De Silva N."/>
            <person name="Gardiner S."/>
            <person name="Bassett H."/>
            <person name="Chagne D."/>
            <person name="Mccallum J."/>
            <person name="Dzierzon H."/>
            <person name="Deng C."/>
            <person name="Wang Y.-Y."/>
            <person name="Barron N."/>
            <person name="Manako K."/>
            <person name="Bowen J."/>
            <person name="Foster T."/>
            <person name="Erridge Z."/>
            <person name="Tiffin H."/>
            <person name="Waite C."/>
            <person name="Davies K."/>
            <person name="Grierson E."/>
            <person name="Laing W."/>
            <person name="Kirk R."/>
            <person name="Chen X."/>
            <person name="Wood M."/>
            <person name="Montefiori M."/>
            <person name="Brummell D."/>
            <person name="Schwinn K."/>
            <person name="Catanach A."/>
            <person name="Fullerton C."/>
            <person name="Li D."/>
            <person name="Meiyalaghan S."/>
            <person name="Nieuwenhuizen N."/>
            <person name="Read N."/>
            <person name="Prakash R."/>
            <person name="Hunter D."/>
            <person name="Zhang H."/>
            <person name="Mckenzie M."/>
            <person name="Knabel M."/>
            <person name="Harris A."/>
            <person name="Allan A."/>
            <person name="Chen A."/>
            <person name="Janssen B."/>
            <person name="Plunkett B."/>
            <person name="Dwamena C."/>
            <person name="Voogd C."/>
            <person name="Leif D."/>
            <person name="Lafferty D."/>
            <person name="Souleyre E."/>
            <person name="Varkonyi-Gasic E."/>
            <person name="Gambi F."/>
            <person name="Hanley J."/>
            <person name="Yao J.-L."/>
            <person name="Cheung J."/>
            <person name="David K."/>
            <person name="Warren B."/>
            <person name="Marsh K."/>
            <person name="Snowden K."/>
            <person name="Lin-Wang K."/>
            <person name="Brian L."/>
            <person name="Martinez-Sanchez M."/>
            <person name="Wang M."/>
            <person name="Ileperuma N."/>
            <person name="Macnee N."/>
            <person name="Campin R."/>
            <person name="Mcatee P."/>
            <person name="Drummond R."/>
            <person name="Espley R."/>
            <person name="Ireland H."/>
            <person name="Wu R."/>
            <person name="Atkinson R."/>
            <person name="Karunairetnam S."/>
            <person name="Bulley S."/>
            <person name="Chunkath S."/>
            <person name="Hanley Z."/>
            <person name="Storey R."/>
            <person name="Thrimawithana A."/>
            <person name="Thomson S."/>
            <person name="David C."/>
            <person name="Testolin R."/>
        </authorList>
    </citation>
    <scope>NUCLEOTIDE SEQUENCE [LARGE SCALE GENOMIC DNA]</scope>
    <source>
        <strain evidence="19">cv. Red5</strain>
        <tissue evidence="18">Young leaf</tissue>
    </source>
</reference>
<keyword evidence="1" id="KW-0645">Protease</keyword>
<dbReference type="FunFam" id="3.10.10.10:FF:000007">
    <property type="entry name" value="Retrovirus-related Pol polyprotein from transposon 17.6-like Protein"/>
    <property type="match status" value="1"/>
</dbReference>
<dbReference type="CDD" id="cd09274">
    <property type="entry name" value="RNase_HI_RT_Ty3"/>
    <property type="match status" value="1"/>
</dbReference>
<dbReference type="OMA" id="HRIASCI"/>
<dbReference type="FunFam" id="1.10.340.70:FF:000001">
    <property type="entry name" value="Retrovirus-related Pol polyprotein from transposon gypsy-like Protein"/>
    <property type="match status" value="1"/>
</dbReference>
<feature type="coiled-coil region" evidence="15">
    <location>
        <begin position="10"/>
        <end position="41"/>
    </location>
</feature>
<dbReference type="Gene3D" id="3.10.10.10">
    <property type="entry name" value="HIV Type 1 Reverse Transcriptase, subunit A, domain 1"/>
    <property type="match status" value="1"/>
</dbReference>
<evidence type="ECO:0000259" key="17">
    <source>
        <dbReference type="PROSITE" id="PS50878"/>
    </source>
</evidence>
<feature type="compositionally biased region" description="Polar residues" evidence="16">
    <location>
        <begin position="82"/>
        <end position="94"/>
    </location>
</feature>
<evidence type="ECO:0000313" key="18">
    <source>
        <dbReference type="EMBL" id="PSS36078.1"/>
    </source>
</evidence>
<evidence type="ECO:0000256" key="13">
    <source>
        <dbReference type="ARBA" id="ARBA00023125"/>
    </source>
</evidence>
<evidence type="ECO:0000256" key="10">
    <source>
        <dbReference type="ARBA" id="ARBA00022908"/>
    </source>
</evidence>
<evidence type="ECO:0000256" key="2">
    <source>
        <dbReference type="ARBA" id="ARBA00022679"/>
    </source>
</evidence>
<dbReference type="CDD" id="cd01647">
    <property type="entry name" value="RT_LTR"/>
    <property type="match status" value="1"/>
</dbReference>
<dbReference type="Gene3D" id="3.10.20.370">
    <property type="match status" value="1"/>
</dbReference>
<dbReference type="Pfam" id="PF24626">
    <property type="entry name" value="SH3_Tf2-1"/>
    <property type="match status" value="1"/>
</dbReference>
<protein>
    <submittedName>
        <fullName evidence="18">Endonuclease</fullName>
    </submittedName>
</protein>
<dbReference type="GO" id="GO:0003677">
    <property type="term" value="F:DNA binding"/>
    <property type="evidence" value="ECO:0007669"/>
    <property type="project" value="UniProtKB-KW"/>
</dbReference>
<dbReference type="InterPro" id="IPR041588">
    <property type="entry name" value="Integrase_H2C2"/>
</dbReference>
<keyword evidence="7 18" id="KW-0255">Endonuclease</keyword>
<dbReference type="GO" id="GO:0015074">
    <property type="term" value="P:DNA integration"/>
    <property type="evidence" value="ECO:0007669"/>
    <property type="project" value="UniProtKB-KW"/>
</dbReference>
<dbReference type="Pfam" id="PF00078">
    <property type="entry name" value="RVT_1"/>
    <property type="match status" value="1"/>
</dbReference>
<evidence type="ECO:0000256" key="4">
    <source>
        <dbReference type="ARBA" id="ARBA00022722"/>
    </source>
</evidence>
<evidence type="ECO:0000256" key="11">
    <source>
        <dbReference type="ARBA" id="ARBA00022918"/>
    </source>
</evidence>
<organism evidence="18 19">
    <name type="scientific">Actinidia chinensis var. chinensis</name>
    <name type="common">Chinese soft-hair kiwi</name>
    <dbReference type="NCBI Taxonomy" id="1590841"/>
    <lineage>
        <taxon>Eukaryota</taxon>
        <taxon>Viridiplantae</taxon>
        <taxon>Streptophyta</taxon>
        <taxon>Embryophyta</taxon>
        <taxon>Tracheophyta</taxon>
        <taxon>Spermatophyta</taxon>
        <taxon>Magnoliopsida</taxon>
        <taxon>eudicotyledons</taxon>
        <taxon>Gunneridae</taxon>
        <taxon>Pentapetalae</taxon>
        <taxon>asterids</taxon>
        <taxon>Ericales</taxon>
        <taxon>Actinidiaceae</taxon>
        <taxon>Actinidia</taxon>
    </lineage>
</organism>
<keyword evidence="13" id="KW-0238">DNA-binding</keyword>
<keyword evidence="9" id="KW-0460">Magnesium</keyword>
<sequence length="901" mass="103828">MADGTRSQDFKKLEDFVRALKENQERAAREYEEIKNSLKGMGEIKEILSAVTLKYDQMAAYVFRKQPQEASSGELDTRLRAGSSQPQLMTGFSTREQEDSEQEVLQDEGNDEVLEQEGENSSPKVEKLLSKFEAVFQEPKGLPPLRTHDHHILLKPGEEPPNIRPYRYPYFQKTEIENQVKSMLQSGVIQPSVSPFFAPILLVKKKDATWRMYVDYRALNKVTIKDKFPIPAIDELLDELCGASYFSKLDLRAGYHQIRVHPPDISKTAFRTHEGHYEFLVMPFGLTNAPSTFQSLINEVFKEQLRDFTLVFFDDILVYSKTWEAHLFHLEKTLQLLLKHQLFTKKSKCVFAKQEVEYLGHLVSNRGVSAEAKKIETMLSWPIPRNLKQLRGFLGLTGYYRKFVEGYGKISAPLTQLLKKDAFHWTNEATAAFHVLRKAMTTLPILAIPDYSKTFIIETDASGKGLGAVSMQEGHPIAYWSKGLSARNQDLSTYEKELMAVVLAVLKWRHYLLGRPFIIRTDHQSLKYLLEQRVATPFQQKWIAKLIGYDYEITSKQGKENLVADALSRREDSLTLDKDAHPGFSWTQEVLTYKGSLVVGASAELRNQIISAYHNSTMGGHSGIDKTTRRIKRTFYWKGLKRDVQIFVSECSICQRLTKYAHFMTLSHPYTAKDVTQLFLDNIYKLHGLPATIVSDRDVMFTIYGQPPPDHNFMNVGTSQVAAVESWVKERADILRMLKENLQQAQHRMKHFANKLRTEREFAIGDWVYLRLQPYRQSSLALQRSMKLSPRFYGPFQVISRVGIVAYELKLPDSAHIHPVFHVSLLKKKLGHHVTPNPILPLVNDEGILQMEPIAVLDRRMTRRNNRAVIQWLVQWSRTFPEDATWIDYKEFQSKFPAFQP</sequence>
<dbReference type="InterPro" id="IPR016197">
    <property type="entry name" value="Chromo-like_dom_sf"/>
</dbReference>
<keyword evidence="8" id="KW-0378">Hydrolase</keyword>
<keyword evidence="19" id="KW-1185">Reference proteome</keyword>
<reference evidence="19" key="2">
    <citation type="journal article" date="2018" name="BMC Genomics">
        <title>A manually annotated Actinidia chinensis var. chinensis (kiwifruit) genome highlights the challenges associated with draft genomes and gene prediction in plants.</title>
        <authorList>
            <person name="Pilkington S.M."/>
            <person name="Crowhurst R."/>
            <person name="Hilario E."/>
            <person name="Nardozza S."/>
            <person name="Fraser L."/>
            <person name="Peng Y."/>
            <person name="Gunaseelan K."/>
            <person name="Simpson R."/>
            <person name="Tahir J."/>
            <person name="Deroles S.C."/>
            <person name="Templeton K."/>
            <person name="Luo Z."/>
            <person name="Davy M."/>
            <person name="Cheng C."/>
            <person name="McNeilage M."/>
            <person name="Scaglione D."/>
            <person name="Liu Y."/>
            <person name="Zhang Q."/>
            <person name="Datson P."/>
            <person name="De Silva N."/>
            <person name="Gardiner S.E."/>
            <person name="Bassett H."/>
            <person name="Chagne D."/>
            <person name="McCallum J."/>
            <person name="Dzierzon H."/>
            <person name="Deng C."/>
            <person name="Wang Y.Y."/>
            <person name="Barron L."/>
            <person name="Manako K."/>
            <person name="Bowen J."/>
            <person name="Foster T.M."/>
            <person name="Erridge Z.A."/>
            <person name="Tiffin H."/>
            <person name="Waite C.N."/>
            <person name="Davies K.M."/>
            <person name="Grierson E.P."/>
            <person name="Laing W.A."/>
            <person name="Kirk R."/>
            <person name="Chen X."/>
            <person name="Wood M."/>
            <person name="Montefiori M."/>
            <person name="Brummell D.A."/>
            <person name="Schwinn K.E."/>
            <person name="Catanach A."/>
            <person name="Fullerton C."/>
            <person name="Li D."/>
            <person name="Meiyalaghan S."/>
            <person name="Nieuwenhuizen N."/>
            <person name="Read N."/>
            <person name="Prakash R."/>
            <person name="Hunter D."/>
            <person name="Zhang H."/>
            <person name="McKenzie M."/>
            <person name="Knabel M."/>
            <person name="Harris A."/>
            <person name="Allan A.C."/>
            <person name="Gleave A."/>
            <person name="Chen A."/>
            <person name="Janssen B.J."/>
            <person name="Plunkett B."/>
            <person name="Ampomah-Dwamena C."/>
            <person name="Voogd C."/>
            <person name="Leif D."/>
            <person name="Lafferty D."/>
            <person name="Souleyre E.J.F."/>
            <person name="Varkonyi-Gasic E."/>
            <person name="Gambi F."/>
            <person name="Hanley J."/>
            <person name="Yao J.L."/>
            <person name="Cheung J."/>
            <person name="David K.M."/>
            <person name="Warren B."/>
            <person name="Marsh K."/>
            <person name="Snowden K.C."/>
            <person name="Lin-Wang K."/>
            <person name="Brian L."/>
            <person name="Martinez-Sanchez M."/>
            <person name="Wang M."/>
            <person name="Ileperuma N."/>
            <person name="Macnee N."/>
            <person name="Campin R."/>
            <person name="McAtee P."/>
            <person name="Drummond R.S.M."/>
            <person name="Espley R.V."/>
            <person name="Ireland H.S."/>
            <person name="Wu R."/>
            <person name="Atkinson R.G."/>
            <person name="Karunairetnam S."/>
            <person name="Bulley S."/>
            <person name="Chunkath S."/>
            <person name="Hanley Z."/>
            <person name="Storey R."/>
            <person name="Thrimawithana A.H."/>
            <person name="Thomson S."/>
            <person name="David C."/>
            <person name="Testolin R."/>
            <person name="Huang H."/>
            <person name="Hellens R.P."/>
            <person name="Schaffer R.J."/>
        </authorList>
    </citation>
    <scope>NUCLEOTIDE SEQUENCE [LARGE SCALE GENOMIC DNA]</scope>
    <source>
        <strain evidence="19">cv. Red5</strain>
    </source>
</reference>
<dbReference type="Gene3D" id="1.10.340.70">
    <property type="match status" value="1"/>
</dbReference>
<comment type="caution">
    <text evidence="18">The sequence shown here is derived from an EMBL/GenBank/DDBJ whole genome shotgun (WGS) entry which is preliminary data.</text>
</comment>
<dbReference type="GO" id="GO:0003887">
    <property type="term" value="F:DNA-directed DNA polymerase activity"/>
    <property type="evidence" value="ECO:0007669"/>
    <property type="project" value="UniProtKB-KW"/>
</dbReference>
<keyword evidence="2" id="KW-0808">Transferase</keyword>
<dbReference type="Proteomes" id="UP000241394">
    <property type="component" value="Chromosome LG1"/>
</dbReference>
<evidence type="ECO:0000256" key="5">
    <source>
        <dbReference type="ARBA" id="ARBA00022723"/>
    </source>
</evidence>
<dbReference type="InterPro" id="IPR000477">
    <property type="entry name" value="RT_dom"/>
</dbReference>
<dbReference type="GO" id="GO:0046872">
    <property type="term" value="F:metal ion binding"/>
    <property type="evidence" value="ECO:0007669"/>
    <property type="project" value="UniProtKB-KW"/>
</dbReference>
<dbReference type="GO" id="GO:0006508">
    <property type="term" value="P:proteolysis"/>
    <property type="evidence" value="ECO:0007669"/>
    <property type="project" value="UniProtKB-KW"/>
</dbReference>
<dbReference type="AlphaFoldDB" id="A0A2R6S1F3"/>
<evidence type="ECO:0000313" key="19">
    <source>
        <dbReference type="Proteomes" id="UP000241394"/>
    </source>
</evidence>
<dbReference type="PANTHER" id="PTHR37984">
    <property type="entry name" value="PROTEIN CBG26694"/>
    <property type="match status" value="1"/>
</dbReference>
<dbReference type="OrthoDB" id="1712270at2759"/>